<dbReference type="EMBL" id="MLAW01000053">
    <property type="protein sequence ID" value="OJJ19003.1"/>
    <property type="molecule type" value="Genomic_DNA"/>
</dbReference>
<dbReference type="Gene3D" id="3.40.50.720">
    <property type="entry name" value="NAD(P)-binding Rossmann-like Domain"/>
    <property type="match status" value="1"/>
</dbReference>
<evidence type="ECO:0000313" key="2">
    <source>
        <dbReference type="EMBL" id="OJJ19003.1"/>
    </source>
</evidence>
<name>A0A1L9QLA6_9CYAN</name>
<dbReference type="InterPro" id="IPR003148">
    <property type="entry name" value="RCK_N"/>
</dbReference>
<dbReference type="Proteomes" id="UP000183940">
    <property type="component" value="Unassembled WGS sequence"/>
</dbReference>
<proteinExistence type="predicted"/>
<protein>
    <recommendedName>
        <fullName evidence="1">RCK N-terminal domain-containing protein</fullName>
    </recommendedName>
</protein>
<evidence type="ECO:0000313" key="3">
    <source>
        <dbReference type="Proteomes" id="UP000183940"/>
    </source>
</evidence>
<dbReference type="STRING" id="1925591.BI308_21835"/>
<dbReference type="SUPFAM" id="SSF51735">
    <property type="entry name" value="NAD(P)-binding Rossmann-fold domains"/>
    <property type="match status" value="1"/>
</dbReference>
<dbReference type="PANTHER" id="PTHR43833:SF11">
    <property type="entry name" value="VOLTAGE-GATED POTASSIUM CHANNEL KCH"/>
    <property type="match status" value="1"/>
</dbReference>
<accession>A0A1L9QLA6</accession>
<dbReference type="GO" id="GO:0006813">
    <property type="term" value="P:potassium ion transport"/>
    <property type="evidence" value="ECO:0007669"/>
    <property type="project" value="InterPro"/>
</dbReference>
<dbReference type="AlphaFoldDB" id="A0A1L9QLA6"/>
<reference evidence="2" key="1">
    <citation type="submission" date="2016-10" db="EMBL/GenBank/DDBJ databases">
        <title>CRISPR-Cas defence system in Roseofilum reptotaenium: evidence of a bacteriophage-cyanobacterium arms race in the coral black band disease.</title>
        <authorList>
            <person name="Buerger P."/>
            <person name="Wood-Charlson E.M."/>
            <person name="Weynberg K.D."/>
            <person name="Willis B."/>
            <person name="Van Oppen M.J."/>
        </authorList>
    </citation>
    <scope>NUCLEOTIDE SEQUENCE [LARGE SCALE GENOMIC DNA]</scope>
    <source>
        <strain evidence="2">AO1-A</strain>
    </source>
</reference>
<organism evidence="2 3">
    <name type="scientific">Roseofilum reptotaenium AO1-A</name>
    <dbReference type="NCBI Taxonomy" id="1925591"/>
    <lineage>
        <taxon>Bacteria</taxon>
        <taxon>Bacillati</taxon>
        <taxon>Cyanobacteriota</taxon>
        <taxon>Cyanophyceae</taxon>
        <taxon>Desertifilales</taxon>
        <taxon>Desertifilaceae</taxon>
        <taxon>Roseofilum</taxon>
    </lineage>
</organism>
<gene>
    <name evidence="2" type="ORF">BI308_21835</name>
</gene>
<dbReference type="PANTHER" id="PTHR43833">
    <property type="entry name" value="POTASSIUM CHANNEL PROTEIN 2-RELATED-RELATED"/>
    <property type="match status" value="1"/>
</dbReference>
<evidence type="ECO:0000259" key="1">
    <source>
        <dbReference type="Pfam" id="PF02254"/>
    </source>
</evidence>
<comment type="caution">
    <text evidence="2">The sequence shown here is derived from an EMBL/GenBank/DDBJ whole genome shotgun (WGS) entry which is preliminary data.</text>
</comment>
<feature type="domain" description="RCK N-terminal" evidence="1">
    <location>
        <begin position="21"/>
        <end position="128"/>
    </location>
</feature>
<keyword evidence="3" id="KW-1185">Reference proteome</keyword>
<dbReference type="Pfam" id="PF02254">
    <property type="entry name" value="TrkA_N"/>
    <property type="match status" value="1"/>
</dbReference>
<sequence>MSSFSHTPLEENAPESNGDRFLICGLGRLGQECAIALKNFGVVVRAIEQSPPAQWELSTVPELLDTLIVGDCRQLHILEQAQIQTCRTVLIVTSNEEVNAQTALAVRQLNPNVRIVVRSAAHNLNQLLSEQLGNFFAAEPTQMIASAFGLAGLGAETLGFFELDGQSIQVMSHELEEGHRWCNTRSLQDINTTKRRVLFYLPRPGNPQNVVKPGDTIVYVEVVEKFSLTHDRQGPKFRRHWSEQGTLLEPLLVKILLVCFAIIIKQF</sequence>
<dbReference type="InterPro" id="IPR036291">
    <property type="entry name" value="NAD(P)-bd_dom_sf"/>
</dbReference>
<dbReference type="InterPro" id="IPR050721">
    <property type="entry name" value="Trk_Ktr_HKT_K-transport"/>
</dbReference>